<organism evidence="1 2">
    <name type="scientific">Candidatus Synechococcus spongiarum SP3</name>
    <dbReference type="NCBI Taxonomy" id="1604020"/>
    <lineage>
        <taxon>Bacteria</taxon>
        <taxon>Bacillati</taxon>
        <taxon>Cyanobacteriota</taxon>
        <taxon>Cyanophyceae</taxon>
        <taxon>Synechococcales</taxon>
        <taxon>Synechococcaceae</taxon>
        <taxon>Synechococcus</taxon>
    </lineage>
</organism>
<evidence type="ECO:0000313" key="1">
    <source>
        <dbReference type="EMBL" id="KKZ11507.1"/>
    </source>
</evidence>
<dbReference type="Pfam" id="PF11866">
    <property type="entry name" value="DUF3386"/>
    <property type="match status" value="1"/>
</dbReference>
<evidence type="ECO:0008006" key="3">
    <source>
        <dbReference type="Google" id="ProtNLM"/>
    </source>
</evidence>
<gene>
    <name evidence="1" type="ORF">TE42_07770</name>
</gene>
<dbReference type="InterPro" id="IPR021809">
    <property type="entry name" value="DUF3386"/>
</dbReference>
<evidence type="ECO:0000313" key="2">
    <source>
        <dbReference type="Proteomes" id="UP000035067"/>
    </source>
</evidence>
<dbReference type="EMBL" id="JXQG01000050">
    <property type="protein sequence ID" value="KKZ11507.1"/>
    <property type="molecule type" value="Genomic_DNA"/>
</dbReference>
<accession>A0A0G2HJW0</accession>
<dbReference type="PATRIC" id="fig|1604020.3.peg.1519"/>
<dbReference type="AlphaFoldDB" id="A0A0G2HJW0"/>
<reference evidence="1 2" key="1">
    <citation type="submission" date="2015-01" db="EMBL/GenBank/DDBJ databases">
        <title>Lifestyle Evolution in Cyanobacterial Symbionts of Sponges.</title>
        <authorList>
            <person name="Burgsdorf I."/>
            <person name="Slaby B.M."/>
            <person name="Handley K.M."/>
            <person name="Haber M."/>
            <person name="Blom J."/>
            <person name="Marshall C.W."/>
            <person name="Gilbert J.A."/>
            <person name="Hentschel U."/>
            <person name="Steindler L."/>
        </authorList>
    </citation>
    <scope>NUCLEOTIDE SEQUENCE [LARGE SCALE GENOMIC DNA]</scope>
    <source>
        <strain evidence="1">SP3</strain>
    </source>
</reference>
<comment type="caution">
    <text evidence="1">The sequence shown here is derived from an EMBL/GenBank/DDBJ whole genome shotgun (WGS) entry which is preliminary data.</text>
</comment>
<proteinExistence type="predicted"/>
<dbReference type="Proteomes" id="UP000035067">
    <property type="component" value="Unassembled WGS sequence"/>
</dbReference>
<sequence length="229" mass="25458">MTATIVPTELSAPDLKPGADCRDAFQAAYENRYTWDQGFPGYRGRCEITSAGDTATGAFQVGPDLKAHVEDLSDQVLAKAVHNQLWEVAIHRVRRPFGQVHGDNGFVAGDANAVGMEVVVTGKAAGDRYRIRGNVVTMVHRHIHGQVVTIHTEAVTETGAGYLSRHYRSRYSDPRSGEPLGPEQHFSDIFAPLTTGHWTLRERLIRWDGDEQVFRFLELEPLEASHRAQ</sequence>
<name>A0A0G2HJW0_9SYNE</name>
<protein>
    <recommendedName>
        <fullName evidence="3">DUF3386 domain-containing protein</fullName>
    </recommendedName>
</protein>